<protein>
    <submittedName>
        <fullName evidence="2">Uncharacterized protein</fullName>
    </submittedName>
</protein>
<reference evidence="2" key="1">
    <citation type="submission" date="2014-05" db="EMBL/GenBank/DDBJ databases">
        <authorList>
            <person name="Chronopoulou M."/>
        </authorList>
    </citation>
    <scope>NUCLEOTIDE SEQUENCE</scope>
    <source>
        <tissue evidence="2">Whole organism</tissue>
    </source>
</reference>
<dbReference type="AlphaFoldDB" id="A0A0K2URL2"/>
<name>A0A0K2URL2_LEPSM</name>
<organism evidence="2">
    <name type="scientific">Lepeophtheirus salmonis</name>
    <name type="common">Salmon louse</name>
    <name type="synonym">Caligus salmonis</name>
    <dbReference type="NCBI Taxonomy" id="72036"/>
    <lineage>
        <taxon>Eukaryota</taxon>
        <taxon>Metazoa</taxon>
        <taxon>Ecdysozoa</taxon>
        <taxon>Arthropoda</taxon>
        <taxon>Crustacea</taxon>
        <taxon>Multicrustacea</taxon>
        <taxon>Hexanauplia</taxon>
        <taxon>Copepoda</taxon>
        <taxon>Siphonostomatoida</taxon>
        <taxon>Caligidae</taxon>
        <taxon>Lepeophtheirus</taxon>
    </lineage>
</organism>
<accession>A0A0K2URL2</accession>
<feature type="non-terminal residue" evidence="2">
    <location>
        <position position="1"/>
    </location>
</feature>
<evidence type="ECO:0000256" key="1">
    <source>
        <dbReference type="SAM" id="Phobius"/>
    </source>
</evidence>
<keyword evidence="1" id="KW-0812">Transmembrane</keyword>
<dbReference type="EMBL" id="HACA01023533">
    <property type="protein sequence ID" value="CDW40894.1"/>
    <property type="molecule type" value="Transcribed_RNA"/>
</dbReference>
<sequence>RVKNTFHIQLEDGFKSWIDIWLKGITLLFVWLYHNYGGIPFS</sequence>
<evidence type="ECO:0000313" key="2">
    <source>
        <dbReference type="EMBL" id="CDW40894.1"/>
    </source>
</evidence>
<feature type="transmembrane region" description="Helical" evidence="1">
    <location>
        <begin position="20"/>
        <end position="36"/>
    </location>
</feature>
<keyword evidence="1" id="KW-0472">Membrane</keyword>
<proteinExistence type="predicted"/>
<keyword evidence="1" id="KW-1133">Transmembrane helix</keyword>